<dbReference type="MEROPS" id="S12.950"/>
<reference evidence="3 4" key="2">
    <citation type="journal article" date="1995" name="Appl. Microbiol. Biotechnol.">
        <title>Purification and properties of an alkaline protease from alkalophilic Bacillus sp. KSM-K16.</title>
        <authorList>
            <person name="Kobayashi T."/>
            <person name="Hakamada Y."/>
            <person name="Adachi S."/>
            <person name="Hitomi J."/>
            <person name="Yoshimatsu T."/>
            <person name="Koike K."/>
            <person name="Kawai S."/>
            <person name="Ito S."/>
        </authorList>
    </citation>
    <scope>NUCLEOTIDE SEQUENCE [LARGE SCALE GENOMIC DNA]</scope>
    <source>
        <strain evidence="3 4">KSM-K16</strain>
    </source>
</reference>
<dbReference type="PANTHER" id="PTHR43283:SF11">
    <property type="entry name" value="BETA-LACTAMASE-RELATED DOMAIN-CONTAINING PROTEIN"/>
    <property type="match status" value="1"/>
</dbReference>
<protein>
    <submittedName>
        <fullName evidence="3">Penicillin binding protein</fullName>
    </submittedName>
</protein>
<reference evidence="3 4" key="5">
    <citation type="journal article" date="2007" name="Extremophiles">
        <title>Intragenomic diversity of the V1 regions of 16S rRNA genes in high-alkaline protease-producing Bacillus clausii spp.</title>
        <authorList>
            <person name="Kageyama Y."/>
            <person name="Takaki Y."/>
            <person name="Shimamura S."/>
            <person name="Nishi S."/>
            <person name="Nogi Y."/>
            <person name="Uchimura K."/>
            <person name="Kobayashi T."/>
            <person name="Hitomi J."/>
            <person name="Ozaki K."/>
            <person name="Kawai S."/>
            <person name="Ito S."/>
            <person name="Horikoshi K."/>
        </authorList>
    </citation>
    <scope>NUCLEOTIDE SEQUENCE [LARGE SCALE GENOMIC DNA]</scope>
    <source>
        <strain evidence="3 4">KSM-K16</strain>
    </source>
</reference>
<dbReference type="Pfam" id="PF00144">
    <property type="entry name" value="Beta-lactamase"/>
    <property type="match status" value="1"/>
</dbReference>
<gene>
    <name evidence="3" type="ordered locus">ABC1575</name>
</gene>
<evidence type="ECO:0000313" key="4">
    <source>
        <dbReference type="Proteomes" id="UP000001168"/>
    </source>
</evidence>
<reference evidence="4" key="4">
    <citation type="submission" date="2003-10" db="EMBL/GenBank/DDBJ databases">
        <title>The complete genome sequence of the alkaliphilic Bacillus clausii KSM-K16.</title>
        <authorList>
            <person name="Takaki Y."/>
            <person name="Kageyama Y."/>
            <person name="Shimamura S."/>
            <person name="Suzuki H."/>
            <person name="Nishi S."/>
            <person name="Hatada Y."/>
            <person name="Kawai S."/>
            <person name="Ito S."/>
            <person name="Horikoshi K."/>
        </authorList>
    </citation>
    <scope>NUCLEOTIDE SEQUENCE [LARGE SCALE GENOMIC DNA]</scope>
    <source>
        <strain evidence="4">KSM-K16</strain>
    </source>
</reference>
<dbReference type="PANTHER" id="PTHR43283">
    <property type="entry name" value="BETA-LACTAMASE-RELATED"/>
    <property type="match status" value="1"/>
</dbReference>
<dbReference type="KEGG" id="bcl:ABC1575"/>
<organism evidence="3 4">
    <name type="scientific">Shouchella clausii (strain KSM-K16)</name>
    <name type="common">Alkalihalobacillus clausii</name>
    <dbReference type="NCBI Taxonomy" id="66692"/>
    <lineage>
        <taxon>Bacteria</taxon>
        <taxon>Bacillati</taxon>
        <taxon>Bacillota</taxon>
        <taxon>Bacilli</taxon>
        <taxon>Bacillales</taxon>
        <taxon>Bacillaceae</taxon>
        <taxon>Shouchella</taxon>
    </lineage>
</organism>
<keyword evidence="1" id="KW-0378">Hydrolase</keyword>
<dbReference type="InterPro" id="IPR001466">
    <property type="entry name" value="Beta-lactam-related"/>
</dbReference>
<sequence length="369" mass="41370">MLYGDASFCGNLKQKGGETVELGSTMFTFLQEQIDKERLPGAVISVIHRNRLLFRGAIGYRQLWPDRQPMSINTVFDLASLTKVVCTLPLILQLWQRKRLSLHMPVAEVLPPFGANGKENVTIFQLLTHSAGLPASVPFYKEGLNYHETIARVCHQAPTYTPGTRVVYSDLSFIALGAIIEQVTGKSLQRVANEWIYTPLGMQETQFCPRFPATRYAATEWDHWLGRPKCGEVHDENAFAMGGVSGHAGLFSTVSDIEKFAGEMQTATPLLFDPDILRYARQHFSAGMEEPRGLGWILKGAQTNSSCGRFFSPFSYGHLGFTGTSIWFDPVAELAVIFLTNRVHLGRDNHAIRRIRPALHDLIYQCLFF</sequence>
<evidence type="ECO:0000256" key="1">
    <source>
        <dbReference type="ARBA" id="ARBA00022801"/>
    </source>
</evidence>
<keyword evidence="4" id="KW-1185">Reference proteome</keyword>
<dbReference type="SUPFAM" id="SSF56601">
    <property type="entry name" value="beta-lactamase/transpeptidase-like"/>
    <property type="match status" value="1"/>
</dbReference>
<accession>Q5WHP5</accession>
<name>Q5WHP5_SHOC1</name>
<dbReference type="STRING" id="66692.ABC1575"/>
<evidence type="ECO:0000259" key="2">
    <source>
        <dbReference type="Pfam" id="PF00144"/>
    </source>
</evidence>
<evidence type="ECO:0000313" key="3">
    <source>
        <dbReference type="EMBL" id="BAD64110.1"/>
    </source>
</evidence>
<reference evidence="3 4" key="3">
    <citation type="journal article" date="1997" name="Protein Eng.">
        <title>High-resolution crystal structure of M-protease: phylogeny aided analysis of the high-alkaline adaptation mechanism.</title>
        <authorList>
            <person name="Shirai T."/>
            <person name="Suzuki A."/>
            <person name="Yamane T."/>
            <person name="Ashida T."/>
            <person name="Kobayashi T."/>
            <person name="Ito S."/>
        </authorList>
    </citation>
    <scope>NUCLEOTIDE SEQUENCE [LARGE SCALE GENOMIC DNA]</scope>
    <source>
        <strain evidence="3 4">KSM-K16</strain>
    </source>
</reference>
<dbReference type="InterPro" id="IPR012338">
    <property type="entry name" value="Beta-lactam/transpept-like"/>
</dbReference>
<dbReference type="GO" id="GO:0016787">
    <property type="term" value="F:hydrolase activity"/>
    <property type="evidence" value="ECO:0007669"/>
    <property type="project" value="UniProtKB-KW"/>
</dbReference>
<feature type="domain" description="Beta-lactamase-related" evidence="2">
    <location>
        <begin position="30"/>
        <end position="356"/>
    </location>
</feature>
<dbReference type="InterPro" id="IPR050789">
    <property type="entry name" value="Diverse_Enzym_Activities"/>
</dbReference>
<dbReference type="Gene3D" id="3.40.710.10">
    <property type="entry name" value="DD-peptidase/beta-lactamase superfamily"/>
    <property type="match status" value="1"/>
</dbReference>
<proteinExistence type="predicted"/>
<dbReference type="eggNOG" id="COG1680">
    <property type="taxonomic scope" value="Bacteria"/>
</dbReference>
<reference evidence="3 4" key="1">
    <citation type="journal article" date="1994" name="J. Ferment. Bioeng.">
        <title>Molecular cloning and nucleotide sequence of the gene for an alkaline protease from the alkalophilic Bacillus sp. KSM-K16.</title>
        <authorList>
            <person name="Hakamada Y."/>
            <person name="Kobayashi T."/>
            <person name="Hitomi J."/>
            <person name="Kawai S."/>
            <person name="Ito S."/>
        </authorList>
    </citation>
    <scope>NUCLEOTIDE SEQUENCE [LARGE SCALE GENOMIC DNA]</scope>
    <source>
        <strain evidence="3 4">KSM-K16</strain>
    </source>
</reference>
<dbReference type="EMBL" id="AP006627">
    <property type="protein sequence ID" value="BAD64110.1"/>
    <property type="molecule type" value="Genomic_DNA"/>
</dbReference>
<dbReference type="AlphaFoldDB" id="Q5WHP5"/>
<dbReference type="Proteomes" id="UP000001168">
    <property type="component" value="Chromosome"/>
</dbReference>
<dbReference type="HOGENOM" id="CLU_020027_1_1_9"/>